<name>A0A6A6XR22_9PLEO</name>
<evidence type="ECO:0000313" key="2">
    <source>
        <dbReference type="EMBL" id="KAF2798981.1"/>
    </source>
</evidence>
<organism evidence="2 3">
    <name type="scientific">Melanomma pulvis-pyrius CBS 109.77</name>
    <dbReference type="NCBI Taxonomy" id="1314802"/>
    <lineage>
        <taxon>Eukaryota</taxon>
        <taxon>Fungi</taxon>
        <taxon>Dikarya</taxon>
        <taxon>Ascomycota</taxon>
        <taxon>Pezizomycotina</taxon>
        <taxon>Dothideomycetes</taxon>
        <taxon>Pleosporomycetidae</taxon>
        <taxon>Pleosporales</taxon>
        <taxon>Melanommataceae</taxon>
        <taxon>Melanomma</taxon>
    </lineage>
</organism>
<sequence length="198" mass="21177">RVVRAWRQEAGVNCSAWYEIGTVAATATPAASLLRGEWSGMRAAAAVTMPDADLEAPKLGGLSPCSGTMDYIAALDGHSREPASARVPVPAASQRRYQGRPTLDETCALASIAKHTFAASSPPTRDQTPRLPLHPLPTHQLATLSPASSGRRRRTKLPRASTPFQSVTMTCISWQSSSVLALTGGPLPIHHHQSIWRL</sequence>
<reference evidence="2" key="1">
    <citation type="journal article" date="2020" name="Stud. Mycol.">
        <title>101 Dothideomycetes genomes: a test case for predicting lifestyles and emergence of pathogens.</title>
        <authorList>
            <person name="Haridas S."/>
            <person name="Albert R."/>
            <person name="Binder M."/>
            <person name="Bloem J."/>
            <person name="Labutti K."/>
            <person name="Salamov A."/>
            <person name="Andreopoulos B."/>
            <person name="Baker S."/>
            <person name="Barry K."/>
            <person name="Bills G."/>
            <person name="Bluhm B."/>
            <person name="Cannon C."/>
            <person name="Castanera R."/>
            <person name="Culley D."/>
            <person name="Daum C."/>
            <person name="Ezra D."/>
            <person name="Gonzalez J."/>
            <person name="Henrissat B."/>
            <person name="Kuo A."/>
            <person name="Liang C."/>
            <person name="Lipzen A."/>
            <person name="Lutzoni F."/>
            <person name="Magnuson J."/>
            <person name="Mondo S."/>
            <person name="Nolan M."/>
            <person name="Ohm R."/>
            <person name="Pangilinan J."/>
            <person name="Park H.-J."/>
            <person name="Ramirez L."/>
            <person name="Alfaro M."/>
            <person name="Sun H."/>
            <person name="Tritt A."/>
            <person name="Yoshinaga Y."/>
            <person name="Zwiers L.-H."/>
            <person name="Turgeon B."/>
            <person name="Goodwin S."/>
            <person name="Spatafora J."/>
            <person name="Crous P."/>
            <person name="Grigoriev I."/>
        </authorList>
    </citation>
    <scope>NUCLEOTIDE SEQUENCE</scope>
    <source>
        <strain evidence="2">CBS 109.77</strain>
    </source>
</reference>
<dbReference type="EMBL" id="MU001772">
    <property type="protein sequence ID" value="KAF2798981.1"/>
    <property type="molecule type" value="Genomic_DNA"/>
</dbReference>
<keyword evidence="3" id="KW-1185">Reference proteome</keyword>
<protein>
    <submittedName>
        <fullName evidence="2">Uncharacterized protein</fullName>
    </submittedName>
</protein>
<dbReference type="AlphaFoldDB" id="A0A6A6XR22"/>
<gene>
    <name evidence="2" type="ORF">K505DRAFT_82689</name>
</gene>
<evidence type="ECO:0000313" key="3">
    <source>
        <dbReference type="Proteomes" id="UP000799757"/>
    </source>
</evidence>
<feature type="non-terminal residue" evidence="2">
    <location>
        <position position="1"/>
    </location>
</feature>
<evidence type="ECO:0000256" key="1">
    <source>
        <dbReference type="SAM" id="MobiDB-lite"/>
    </source>
</evidence>
<dbReference type="Proteomes" id="UP000799757">
    <property type="component" value="Unassembled WGS sequence"/>
</dbReference>
<feature type="region of interest" description="Disordered" evidence="1">
    <location>
        <begin position="118"/>
        <end position="162"/>
    </location>
</feature>
<feature type="compositionally biased region" description="Low complexity" evidence="1">
    <location>
        <begin position="129"/>
        <end position="141"/>
    </location>
</feature>
<proteinExistence type="predicted"/>
<accession>A0A6A6XR22</accession>